<protein>
    <recommendedName>
        <fullName evidence="8">Glycerol-3-phosphate dehydrogenase [NAD(P)+]</fullName>
        <ecNumber evidence="8">1.1.1.94</ecNumber>
    </recommendedName>
    <alternativeName>
        <fullName evidence="8">NAD(P)(+)-dependent glycerol-3-phosphate dehydrogenase</fullName>
    </alternativeName>
    <alternativeName>
        <fullName evidence="8">NAD(P)H-dependent dihydroxyacetone-phosphate reductase</fullName>
    </alternativeName>
</protein>
<keyword evidence="7 8" id="KW-1208">Phospholipid metabolism</keyword>
<feature type="binding site" evidence="8">
    <location>
        <position position="254"/>
    </location>
    <ligand>
        <name>sn-glycerol 3-phosphate</name>
        <dbReference type="ChEBI" id="CHEBI:57597"/>
    </ligand>
</feature>
<dbReference type="Gene3D" id="3.40.50.720">
    <property type="entry name" value="NAD(P)-binding Rossmann-like Domain"/>
    <property type="match status" value="1"/>
</dbReference>
<evidence type="ECO:0000256" key="8">
    <source>
        <dbReference type="HAMAP-Rule" id="MF_00394"/>
    </source>
</evidence>
<dbReference type="InterPro" id="IPR036291">
    <property type="entry name" value="NAD(P)-bd_dom_sf"/>
</dbReference>
<comment type="similarity">
    <text evidence="1 8 9">Belongs to the NAD-dependent glycerol-3-phosphate dehydrogenase family.</text>
</comment>
<organism evidence="13 14">
    <name type="scientific">Kineococcus glutinatus</name>
    <dbReference type="NCBI Taxonomy" id="1070872"/>
    <lineage>
        <taxon>Bacteria</taxon>
        <taxon>Bacillati</taxon>
        <taxon>Actinomycetota</taxon>
        <taxon>Actinomycetes</taxon>
        <taxon>Kineosporiales</taxon>
        <taxon>Kineosporiaceae</taxon>
        <taxon>Kineococcus</taxon>
    </lineage>
</organism>
<feature type="binding site" evidence="8">
    <location>
        <position position="49"/>
    </location>
    <ligand>
        <name>NADPH</name>
        <dbReference type="ChEBI" id="CHEBI:57783"/>
    </ligand>
</feature>
<feature type="binding site" evidence="8">
    <location>
        <position position="280"/>
    </location>
    <ligand>
        <name>NADPH</name>
        <dbReference type="ChEBI" id="CHEBI:57783"/>
    </ligand>
</feature>
<evidence type="ECO:0000256" key="6">
    <source>
        <dbReference type="ARBA" id="ARBA00023209"/>
    </source>
</evidence>
<feature type="binding site" evidence="8">
    <location>
        <position position="278"/>
    </location>
    <ligand>
        <name>NADPH</name>
        <dbReference type="ChEBI" id="CHEBI:57783"/>
    </ligand>
</feature>
<proteinExistence type="inferred from homology"/>
<keyword evidence="4 8" id="KW-0520">NAD</keyword>
<dbReference type="EMBL" id="BAABIL010000771">
    <property type="protein sequence ID" value="GAA4663095.1"/>
    <property type="molecule type" value="Genomic_DNA"/>
</dbReference>
<keyword evidence="6 8" id="KW-0594">Phospholipid biosynthesis</keyword>
<dbReference type="PROSITE" id="PS00957">
    <property type="entry name" value="NAD_G3PDH"/>
    <property type="match status" value="1"/>
</dbReference>
<accession>A0ABP8VFL0</accession>
<dbReference type="RefSeq" id="WP_345714171.1">
    <property type="nucleotide sequence ID" value="NZ_BAABIL010000771.1"/>
</dbReference>
<dbReference type="InterPro" id="IPR011128">
    <property type="entry name" value="G3P_DH_NAD-dep_N"/>
</dbReference>
<sequence length="332" mass="33727">MRRATVLGAGGWGTAFALVLADAGCDVRLWARRPEVAREVAERHTNTAYLPGVELPAAVRGTADAAEALHGADLVVLAVPAQLLREHLHRWRDLLPPAAPLVNLAKGVEVGTGALMADVVRQATGADPGRVVAVSGPNLALEVARRQPAATVVACADPAAGHAVADACTSAAFRPYLSDDVVGVEVAGAVKNVVALAVGIAEGLGLGDNAKAAVVTRGLAETARLGVALGARAGTFAGLAGAGDLVATCASPLSRNHRAGLALARGQQVADVLLPGQVAEGVRSAPAVLGLARRHGVDMPLTEQVVDVVAGRRDAAEAARALFARPRTTDWI</sequence>
<gene>
    <name evidence="8" type="primary">gpsA</name>
    <name evidence="13" type="ORF">GCM10023225_35020</name>
</gene>
<evidence type="ECO:0000256" key="4">
    <source>
        <dbReference type="ARBA" id="ARBA00023027"/>
    </source>
</evidence>
<comment type="catalytic activity">
    <reaction evidence="8 10">
        <text>sn-glycerol 3-phosphate + NADP(+) = dihydroxyacetone phosphate + NADPH + H(+)</text>
        <dbReference type="Rhea" id="RHEA:11096"/>
        <dbReference type="ChEBI" id="CHEBI:15378"/>
        <dbReference type="ChEBI" id="CHEBI:57597"/>
        <dbReference type="ChEBI" id="CHEBI:57642"/>
        <dbReference type="ChEBI" id="CHEBI:57783"/>
        <dbReference type="ChEBI" id="CHEBI:58349"/>
        <dbReference type="EC" id="1.1.1.94"/>
    </reaction>
</comment>
<dbReference type="SUPFAM" id="SSF51735">
    <property type="entry name" value="NAD(P)-binding Rossmann-fold domains"/>
    <property type="match status" value="1"/>
</dbReference>
<feature type="binding site" evidence="8">
    <location>
        <position position="256"/>
    </location>
    <ligand>
        <name>sn-glycerol 3-phosphate</name>
        <dbReference type="ChEBI" id="CHEBI:57597"/>
    </ligand>
</feature>
<feature type="binding site" evidence="8">
    <location>
        <position position="191"/>
    </location>
    <ligand>
        <name>sn-glycerol 3-phosphate</name>
        <dbReference type="ChEBI" id="CHEBI:57597"/>
    </ligand>
</feature>
<feature type="binding site" evidence="8">
    <location>
        <position position="255"/>
    </location>
    <ligand>
        <name>NADPH</name>
        <dbReference type="ChEBI" id="CHEBI:57783"/>
    </ligand>
</feature>
<feature type="binding site" evidence="8">
    <location>
        <position position="106"/>
    </location>
    <ligand>
        <name>NADPH</name>
        <dbReference type="ChEBI" id="CHEBI:57783"/>
    </ligand>
</feature>
<feature type="active site" description="Proton acceptor" evidence="8">
    <location>
        <position position="191"/>
    </location>
</feature>
<evidence type="ECO:0000256" key="2">
    <source>
        <dbReference type="ARBA" id="ARBA00022516"/>
    </source>
</evidence>
<keyword evidence="5 8" id="KW-0443">Lipid metabolism</keyword>
<comment type="pathway">
    <text evidence="8">Membrane lipid metabolism; glycerophospholipid metabolism.</text>
</comment>
<evidence type="ECO:0000256" key="10">
    <source>
        <dbReference type="RuleBase" id="RU000439"/>
    </source>
</evidence>
<reference evidence="14" key="1">
    <citation type="journal article" date="2019" name="Int. J. Syst. Evol. Microbiol.">
        <title>The Global Catalogue of Microorganisms (GCM) 10K type strain sequencing project: providing services to taxonomists for standard genome sequencing and annotation.</title>
        <authorList>
            <consortium name="The Broad Institute Genomics Platform"/>
            <consortium name="The Broad Institute Genome Sequencing Center for Infectious Disease"/>
            <person name="Wu L."/>
            <person name="Ma J."/>
        </authorList>
    </citation>
    <scope>NUCLEOTIDE SEQUENCE [LARGE SCALE GENOMIC DNA]</scope>
    <source>
        <strain evidence="14">JCM 18126</strain>
    </source>
</reference>
<keyword evidence="14" id="KW-1185">Reference proteome</keyword>
<dbReference type="InterPro" id="IPR008927">
    <property type="entry name" value="6-PGluconate_DH-like_C_sf"/>
</dbReference>
<dbReference type="PRINTS" id="PR00077">
    <property type="entry name" value="GPDHDRGNASE"/>
</dbReference>
<evidence type="ECO:0000256" key="3">
    <source>
        <dbReference type="ARBA" id="ARBA00023002"/>
    </source>
</evidence>
<dbReference type="Proteomes" id="UP001501195">
    <property type="component" value="Unassembled WGS sequence"/>
</dbReference>
<feature type="binding site" evidence="8">
    <location>
        <position position="255"/>
    </location>
    <ligand>
        <name>sn-glycerol 3-phosphate</name>
        <dbReference type="ChEBI" id="CHEBI:57597"/>
    </ligand>
</feature>
<dbReference type="PIRSF" id="PIRSF000114">
    <property type="entry name" value="Glycerol-3-P_dh"/>
    <property type="match status" value="1"/>
</dbReference>
<dbReference type="PANTHER" id="PTHR11728">
    <property type="entry name" value="GLYCEROL-3-PHOSPHATE DEHYDROGENASE"/>
    <property type="match status" value="1"/>
</dbReference>
<dbReference type="PANTHER" id="PTHR11728:SF1">
    <property type="entry name" value="GLYCEROL-3-PHOSPHATE DEHYDROGENASE [NAD(+)] 2, CHLOROPLASTIC"/>
    <property type="match status" value="1"/>
</dbReference>
<keyword evidence="8" id="KW-0963">Cytoplasm</keyword>
<comment type="caution">
    <text evidence="13">The sequence shown here is derived from an EMBL/GenBank/DDBJ whole genome shotgun (WGS) entry which is preliminary data.</text>
</comment>
<feature type="binding site" evidence="8">
    <location>
        <position position="106"/>
    </location>
    <ligand>
        <name>sn-glycerol 3-phosphate</name>
        <dbReference type="ChEBI" id="CHEBI:57597"/>
    </ligand>
</feature>
<name>A0ABP8VFL0_9ACTN</name>
<feature type="binding site" evidence="8">
    <location>
        <position position="33"/>
    </location>
    <ligand>
        <name>NADPH</name>
        <dbReference type="ChEBI" id="CHEBI:57783"/>
    </ligand>
</feature>
<evidence type="ECO:0000256" key="7">
    <source>
        <dbReference type="ARBA" id="ARBA00023264"/>
    </source>
</evidence>
<dbReference type="HAMAP" id="MF_00394">
    <property type="entry name" value="NAD_Glyc3P_dehydrog"/>
    <property type="match status" value="1"/>
</dbReference>
<feature type="binding site" evidence="8">
    <location>
        <position position="136"/>
    </location>
    <ligand>
        <name>sn-glycerol 3-phosphate</name>
        <dbReference type="ChEBI" id="CHEBI:57597"/>
    </ligand>
</feature>
<comment type="function">
    <text evidence="8">Catalyzes the reduction of the glycolytic intermediate dihydroxyacetone phosphate (DHAP) to sn-glycerol 3-phosphate (G3P), the key precursor for phospholipid synthesis.</text>
</comment>
<evidence type="ECO:0000256" key="5">
    <source>
        <dbReference type="ARBA" id="ARBA00023098"/>
    </source>
</evidence>
<dbReference type="InterPro" id="IPR006168">
    <property type="entry name" value="G3P_DH_NAD-dep"/>
</dbReference>
<dbReference type="InterPro" id="IPR013328">
    <property type="entry name" value="6PGD_dom2"/>
</dbReference>
<comment type="subcellular location">
    <subcellularLocation>
        <location evidence="8">Cytoplasm</location>
    </subcellularLocation>
</comment>
<comment type="caution">
    <text evidence="8">Lacks conserved residue(s) required for the propagation of feature annotation.</text>
</comment>
<dbReference type="NCBIfam" id="NF000940">
    <property type="entry name" value="PRK00094.1-2"/>
    <property type="match status" value="1"/>
</dbReference>
<dbReference type="SUPFAM" id="SSF48179">
    <property type="entry name" value="6-phosphogluconate dehydrogenase C-terminal domain-like"/>
    <property type="match status" value="1"/>
</dbReference>
<feature type="binding site" evidence="8">
    <location>
        <position position="32"/>
    </location>
    <ligand>
        <name>NADPH</name>
        <dbReference type="ChEBI" id="CHEBI:57783"/>
    </ligand>
</feature>
<evidence type="ECO:0000256" key="9">
    <source>
        <dbReference type="RuleBase" id="RU000437"/>
    </source>
</evidence>
<evidence type="ECO:0000259" key="11">
    <source>
        <dbReference type="Pfam" id="PF01210"/>
    </source>
</evidence>
<feature type="binding site" evidence="8">
    <location>
        <position position="12"/>
    </location>
    <ligand>
        <name>NADPH</name>
        <dbReference type="ChEBI" id="CHEBI:57783"/>
    </ligand>
</feature>
<dbReference type="Pfam" id="PF07479">
    <property type="entry name" value="NAD_Gly3P_dh_C"/>
    <property type="match status" value="1"/>
</dbReference>
<keyword evidence="3 8" id="KW-0560">Oxidoreductase</keyword>
<dbReference type="Gene3D" id="1.10.1040.10">
    <property type="entry name" value="N-(1-d-carboxylethyl)-l-norvaline Dehydrogenase, domain 2"/>
    <property type="match status" value="1"/>
</dbReference>
<evidence type="ECO:0000313" key="13">
    <source>
        <dbReference type="EMBL" id="GAA4663095.1"/>
    </source>
</evidence>
<evidence type="ECO:0000259" key="12">
    <source>
        <dbReference type="Pfam" id="PF07479"/>
    </source>
</evidence>
<keyword evidence="2 8" id="KW-0444">Lipid biosynthesis</keyword>
<feature type="domain" description="Glycerol-3-phosphate dehydrogenase NAD-dependent C-terminal" evidence="12">
    <location>
        <begin position="180"/>
        <end position="318"/>
    </location>
</feature>
<evidence type="ECO:0000256" key="1">
    <source>
        <dbReference type="ARBA" id="ARBA00011009"/>
    </source>
</evidence>
<feature type="binding site" evidence="8">
    <location>
        <position position="244"/>
    </location>
    <ligand>
        <name>sn-glycerol 3-phosphate</name>
        <dbReference type="ChEBI" id="CHEBI:57597"/>
    </ligand>
</feature>
<dbReference type="EC" id="1.1.1.94" evidence="8"/>
<keyword evidence="8" id="KW-0547">Nucleotide-binding</keyword>
<keyword evidence="8" id="KW-0521">NADP</keyword>
<dbReference type="InterPro" id="IPR006109">
    <property type="entry name" value="G3P_DH_NAD-dep_C"/>
</dbReference>
<dbReference type="Pfam" id="PF01210">
    <property type="entry name" value="NAD_Gly3P_dh_N"/>
    <property type="match status" value="1"/>
</dbReference>
<dbReference type="NCBIfam" id="NF000942">
    <property type="entry name" value="PRK00094.1-4"/>
    <property type="match status" value="1"/>
</dbReference>
<comment type="catalytic activity">
    <reaction evidence="8">
        <text>sn-glycerol 3-phosphate + NAD(+) = dihydroxyacetone phosphate + NADH + H(+)</text>
        <dbReference type="Rhea" id="RHEA:11092"/>
        <dbReference type="ChEBI" id="CHEBI:15378"/>
        <dbReference type="ChEBI" id="CHEBI:57540"/>
        <dbReference type="ChEBI" id="CHEBI:57597"/>
        <dbReference type="ChEBI" id="CHEBI:57642"/>
        <dbReference type="ChEBI" id="CHEBI:57945"/>
        <dbReference type="EC" id="1.1.1.94"/>
    </reaction>
</comment>
<feature type="binding site" evidence="8">
    <location>
        <position position="140"/>
    </location>
    <ligand>
        <name>NADPH</name>
        <dbReference type="ChEBI" id="CHEBI:57783"/>
    </ligand>
</feature>
<feature type="domain" description="Glycerol-3-phosphate dehydrogenase NAD-dependent N-terminal" evidence="11">
    <location>
        <begin position="5"/>
        <end position="159"/>
    </location>
</feature>
<evidence type="ECO:0000313" key="14">
    <source>
        <dbReference type="Proteomes" id="UP001501195"/>
    </source>
</evidence>